<gene>
    <name evidence="2" type="ORF">IWQ62_006219</name>
</gene>
<protein>
    <submittedName>
        <fullName evidence="2">Uncharacterized protein</fullName>
    </submittedName>
</protein>
<organism evidence="2 3">
    <name type="scientific">Dispira parvispora</name>
    <dbReference type="NCBI Taxonomy" id="1520584"/>
    <lineage>
        <taxon>Eukaryota</taxon>
        <taxon>Fungi</taxon>
        <taxon>Fungi incertae sedis</taxon>
        <taxon>Zoopagomycota</taxon>
        <taxon>Kickxellomycotina</taxon>
        <taxon>Dimargaritomycetes</taxon>
        <taxon>Dimargaritales</taxon>
        <taxon>Dimargaritaceae</taxon>
        <taxon>Dispira</taxon>
    </lineage>
</organism>
<comment type="caution">
    <text evidence="2">The sequence shown here is derived from an EMBL/GenBank/DDBJ whole genome shotgun (WGS) entry which is preliminary data.</text>
</comment>
<evidence type="ECO:0000313" key="2">
    <source>
        <dbReference type="EMBL" id="KAJ1952449.1"/>
    </source>
</evidence>
<dbReference type="EMBL" id="JANBPY010003195">
    <property type="protein sequence ID" value="KAJ1952449.1"/>
    <property type="molecule type" value="Genomic_DNA"/>
</dbReference>
<feature type="region of interest" description="Disordered" evidence="1">
    <location>
        <begin position="1"/>
        <end position="21"/>
    </location>
</feature>
<reference evidence="2" key="1">
    <citation type="submission" date="2022-07" db="EMBL/GenBank/DDBJ databases">
        <title>Phylogenomic reconstructions and comparative analyses of Kickxellomycotina fungi.</title>
        <authorList>
            <person name="Reynolds N.K."/>
            <person name="Stajich J.E."/>
            <person name="Barry K."/>
            <person name="Grigoriev I.V."/>
            <person name="Crous P."/>
            <person name="Smith M.E."/>
        </authorList>
    </citation>
    <scope>NUCLEOTIDE SEQUENCE</scope>
    <source>
        <strain evidence="2">RSA 1196</strain>
    </source>
</reference>
<dbReference type="Proteomes" id="UP001150925">
    <property type="component" value="Unassembled WGS sequence"/>
</dbReference>
<evidence type="ECO:0000256" key="1">
    <source>
        <dbReference type="SAM" id="MobiDB-lite"/>
    </source>
</evidence>
<sequence>MASRDKPGAIPQPKDPHPGEIPKEVVKRELKAPRGLPASFFERIVPEQDEEFRRANILYPVATRPNIINRVTHQAPSKELGKTLIDELMTGGPALREYPSGCPPPCMLKPVTPPFKADAQLLYVSQAPRSQADKAFMESYVANRLKYGIDEPGQANANVP</sequence>
<feature type="non-terminal residue" evidence="2">
    <location>
        <position position="160"/>
    </location>
</feature>
<evidence type="ECO:0000313" key="3">
    <source>
        <dbReference type="Proteomes" id="UP001150925"/>
    </source>
</evidence>
<name>A0A9W8AIW1_9FUNG</name>
<accession>A0A9W8AIW1</accession>
<dbReference type="OrthoDB" id="5596628at2759"/>
<proteinExistence type="predicted"/>
<dbReference type="AlphaFoldDB" id="A0A9W8AIW1"/>
<keyword evidence="3" id="KW-1185">Reference proteome</keyword>